<sequence length="205" mass="23968">MTWGVPHKSNRQLTIGRNIPTGFFILLRKLFLSPSHIQTIQITSSTFGIIIIRVLVHNITKDNICVKQVLRVGFFYFPVIHQSHWRRSVCFSSACSFQRRCINPSILFVFLYFQSLKNFYVKSRSSDRQLFYPLYFTTINLQNYLSNRLLWVGKKVVNKNITRGGRAAMKTELDTRALLNVKDLCEYHNKNTEEFQSGNSIFETD</sequence>
<dbReference type="Proteomes" id="UP000363661">
    <property type="component" value="Unassembled WGS sequence"/>
</dbReference>
<evidence type="ECO:0000313" key="2">
    <source>
        <dbReference type="Proteomes" id="UP000363661"/>
    </source>
</evidence>
<proteinExistence type="predicted"/>
<organism evidence="1 2">
    <name type="scientific">[Ruminococcus] torques</name>
    <dbReference type="NCBI Taxonomy" id="33039"/>
    <lineage>
        <taxon>Bacteria</taxon>
        <taxon>Bacillati</taxon>
        <taxon>Bacillota</taxon>
        <taxon>Clostridia</taxon>
        <taxon>Lachnospirales</taxon>
        <taxon>Lachnospiraceae</taxon>
        <taxon>Mediterraneibacter</taxon>
    </lineage>
</organism>
<keyword evidence="2" id="KW-1185">Reference proteome</keyword>
<reference evidence="1 2" key="1">
    <citation type="submission" date="2019-07" db="EMBL/GenBank/DDBJ databases">
        <authorList>
            <person name="Hibberd C M."/>
            <person name="Gehrig L. J."/>
            <person name="Chang H.-W."/>
            <person name="Venkatesh S."/>
        </authorList>
    </citation>
    <scope>NUCLEOTIDE SEQUENCE [LARGE SCALE GENOMIC DNA]</scope>
    <source>
        <strain evidence="1">Ruminococcus_torques_SSTS_Bg7063</strain>
    </source>
</reference>
<dbReference type="EMBL" id="CABHNA010000004">
    <property type="protein sequence ID" value="VUW91699.1"/>
    <property type="molecule type" value="Genomic_DNA"/>
</dbReference>
<protein>
    <submittedName>
        <fullName evidence="1">Uncharacterized protein</fullName>
    </submittedName>
</protein>
<dbReference type="AlphaFoldDB" id="A0A656CSL8"/>
<name>A0A656CSL8_9FIRM</name>
<gene>
    <name evidence="1" type="ORF">RTSSTS7063_02913</name>
</gene>
<evidence type="ECO:0000313" key="1">
    <source>
        <dbReference type="EMBL" id="VUW91699.1"/>
    </source>
</evidence>
<accession>A0A656CSL8</accession>